<keyword evidence="1" id="KW-0812">Transmembrane</keyword>
<name>A0ABW2A7K3_9GAMM</name>
<accession>A0ABW2A7K3</accession>
<evidence type="ECO:0000259" key="2">
    <source>
        <dbReference type="Pfam" id="PF00496"/>
    </source>
</evidence>
<keyword evidence="4" id="KW-1185">Reference proteome</keyword>
<protein>
    <submittedName>
        <fullName evidence="3">ABC transporter substrate-binding protein</fullName>
    </submittedName>
</protein>
<dbReference type="InterPro" id="IPR006311">
    <property type="entry name" value="TAT_signal"/>
</dbReference>
<sequence length="540" mass="58822">MKNKGCKWGDQDASGLAGKVGEVSGHGVSRRDLLRGLAAGTVLAATAGGLMAGATSVYAQAPRRGGRIKVASATGSTADTLDPARGGNYTDYCRHFMFYNGLTTLDEFLVPRMALAEAFDTSDAMSWSIKLRKDVVFHDGKPLTSADVVYTLNRHKDPQTASKVLGVAQQLEEVKAAGPHEVQVRLSSPNADLPAILATSHFLILRDGTTNFAIANGTGPFKCAEFQPGVRSVAVRNDSYWKPGQPYLDEIEFFSIPDEAARINALLAGDVDLINPVNPRSVPRITETANAKVMESATGGYTNLVIRDDLGPNQNPDFVLAMKHLLDREQINRVAFRGFGTIANDQPIAPSHQYYYAGLPQREYDPEKAKFHLQKAGLSGRSLPIVASEAATGSLDIAQLLQLSGQQIGLKLDIKRVPADGYWSNHWMKHPLHFSNIGARPTADLMFSLFYKSDAAWNESGWKNEQFDQLLLAARAEIDGVKRKQLYADMQVLVHEHCGIGIPQFNSSLDGHNAKLKGLSPHPLGGLMGYMFAEHVWLEA</sequence>
<comment type="caution">
    <text evidence="3">The sequence shown here is derived from an EMBL/GenBank/DDBJ whole genome shotgun (WGS) entry which is preliminary data.</text>
</comment>
<dbReference type="SUPFAM" id="SSF53850">
    <property type="entry name" value="Periplasmic binding protein-like II"/>
    <property type="match status" value="1"/>
</dbReference>
<dbReference type="CDD" id="cd08503">
    <property type="entry name" value="PBP2_NikA_DppA_OppA_like_17"/>
    <property type="match status" value="1"/>
</dbReference>
<evidence type="ECO:0000313" key="3">
    <source>
        <dbReference type="EMBL" id="MFC6673395.1"/>
    </source>
</evidence>
<dbReference type="PANTHER" id="PTHR30290">
    <property type="entry name" value="PERIPLASMIC BINDING COMPONENT OF ABC TRANSPORTER"/>
    <property type="match status" value="1"/>
</dbReference>
<keyword evidence="1" id="KW-1133">Transmembrane helix</keyword>
<proteinExistence type="predicted"/>
<reference evidence="4" key="1">
    <citation type="journal article" date="2019" name="Int. J. Syst. Evol. Microbiol.">
        <title>The Global Catalogue of Microorganisms (GCM) 10K type strain sequencing project: providing services to taxonomists for standard genome sequencing and annotation.</title>
        <authorList>
            <consortium name="The Broad Institute Genomics Platform"/>
            <consortium name="The Broad Institute Genome Sequencing Center for Infectious Disease"/>
            <person name="Wu L."/>
            <person name="Ma J."/>
        </authorList>
    </citation>
    <scope>NUCLEOTIDE SEQUENCE [LARGE SCALE GENOMIC DNA]</scope>
    <source>
        <strain evidence="4">NBRC 111756</strain>
    </source>
</reference>
<dbReference type="InterPro" id="IPR000914">
    <property type="entry name" value="SBP_5_dom"/>
</dbReference>
<organism evidence="3 4">
    <name type="scientific">Marinobacterium aestuariivivens</name>
    <dbReference type="NCBI Taxonomy" id="1698799"/>
    <lineage>
        <taxon>Bacteria</taxon>
        <taxon>Pseudomonadati</taxon>
        <taxon>Pseudomonadota</taxon>
        <taxon>Gammaproteobacteria</taxon>
        <taxon>Oceanospirillales</taxon>
        <taxon>Oceanospirillaceae</taxon>
        <taxon>Marinobacterium</taxon>
    </lineage>
</organism>
<dbReference type="RefSeq" id="WP_379911756.1">
    <property type="nucleotide sequence ID" value="NZ_JBHSWE010000001.1"/>
</dbReference>
<dbReference type="Proteomes" id="UP001596422">
    <property type="component" value="Unassembled WGS sequence"/>
</dbReference>
<dbReference type="InterPro" id="IPR039424">
    <property type="entry name" value="SBP_5"/>
</dbReference>
<evidence type="ECO:0000313" key="4">
    <source>
        <dbReference type="Proteomes" id="UP001596422"/>
    </source>
</evidence>
<evidence type="ECO:0000256" key="1">
    <source>
        <dbReference type="SAM" id="Phobius"/>
    </source>
</evidence>
<dbReference type="Pfam" id="PF00496">
    <property type="entry name" value="SBP_bac_5"/>
    <property type="match status" value="1"/>
</dbReference>
<dbReference type="PROSITE" id="PS51318">
    <property type="entry name" value="TAT"/>
    <property type="match status" value="1"/>
</dbReference>
<gene>
    <name evidence="3" type="ORF">ACFQDL_27355</name>
</gene>
<feature type="domain" description="Solute-binding protein family 5" evidence="2">
    <location>
        <begin position="112"/>
        <end position="454"/>
    </location>
</feature>
<dbReference type="PIRSF" id="PIRSF002741">
    <property type="entry name" value="MppA"/>
    <property type="match status" value="1"/>
</dbReference>
<keyword evidence="1" id="KW-0472">Membrane</keyword>
<dbReference type="InterPro" id="IPR030678">
    <property type="entry name" value="Peptide/Ni-bd"/>
</dbReference>
<feature type="transmembrane region" description="Helical" evidence="1">
    <location>
        <begin position="37"/>
        <end position="59"/>
    </location>
</feature>
<dbReference type="EMBL" id="JBHSWE010000001">
    <property type="protein sequence ID" value="MFC6673395.1"/>
    <property type="molecule type" value="Genomic_DNA"/>
</dbReference>
<dbReference type="Gene3D" id="3.10.105.10">
    <property type="entry name" value="Dipeptide-binding Protein, Domain 3"/>
    <property type="match status" value="1"/>
</dbReference>
<dbReference type="Gene3D" id="3.40.190.10">
    <property type="entry name" value="Periplasmic binding protein-like II"/>
    <property type="match status" value="1"/>
</dbReference>